<proteinExistence type="predicted"/>
<gene>
    <name evidence="8" type="ORF">GCM10009854_42290</name>
</gene>
<dbReference type="RefSeq" id="WP_344135746.1">
    <property type="nucleotide sequence ID" value="NZ_BAAARA010000021.1"/>
</dbReference>
<evidence type="ECO:0000313" key="8">
    <source>
        <dbReference type="EMBL" id="GAA2359254.1"/>
    </source>
</evidence>
<dbReference type="PANTHER" id="PTHR47737">
    <property type="entry name" value="GLYCINE BETAINE/PROLINE BETAINE TRANSPORT SYSTEM PERMEASE PROTEIN PROW"/>
    <property type="match status" value="1"/>
</dbReference>
<evidence type="ECO:0000256" key="6">
    <source>
        <dbReference type="SAM" id="SignalP"/>
    </source>
</evidence>
<dbReference type="EMBL" id="BAAARA010000021">
    <property type="protein sequence ID" value="GAA2359254.1"/>
    <property type="molecule type" value="Genomic_DNA"/>
</dbReference>
<feature type="domain" description="ABC-type glycine betaine transport system substrate-binding" evidence="7">
    <location>
        <begin position="35"/>
        <end position="281"/>
    </location>
</feature>
<dbReference type="Gene3D" id="3.40.190.100">
    <property type="entry name" value="Glycine betaine-binding periplasmic protein, domain 2"/>
    <property type="match status" value="1"/>
</dbReference>
<evidence type="ECO:0000256" key="2">
    <source>
        <dbReference type="ARBA" id="ARBA00022448"/>
    </source>
</evidence>
<feature type="signal peptide" evidence="6">
    <location>
        <begin position="1"/>
        <end position="23"/>
    </location>
</feature>
<name>A0ABP5TQQ2_9PSEU</name>
<dbReference type="Pfam" id="PF04069">
    <property type="entry name" value="OpuAC"/>
    <property type="match status" value="1"/>
</dbReference>
<sequence length="293" mass="32443">MVRSGSRRPTALLAALAALVLLAAGCGGQNAPDRHIKIGYIAWDEDVAVTYLVKHLLEERGYRVDLTELKIEQVYAGLAKGNPDLFLDAWLPSTHAEYWNRYGSQLEDLGTWYEQGTLHIAVPNYLTGIDSIADLKGKAGMFGGEITGIDEGAGLSRATEEAITAYGLRDEYRLKNSSTTTMLAELQKATDARRPIAVTLWHPHWAYARYPIKDLRDPRGAMGGAEQLHAVGRAGFGQDHPEVARMLEDFQLTDRQITSLENEINNARRDREQQAAQKWAEAHPEVAETFGGE</sequence>
<dbReference type="CDD" id="cd13639">
    <property type="entry name" value="PBP2_OpuAC_like"/>
    <property type="match status" value="1"/>
</dbReference>
<dbReference type="Gene3D" id="3.10.105.10">
    <property type="entry name" value="Dipeptide-binding Protein, Domain 3"/>
    <property type="match status" value="2"/>
</dbReference>
<dbReference type="PROSITE" id="PS51257">
    <property type="entry name" value="PROKAR_LIPOPROTEIN"/>
    <property type="match status" value="1"/>
</dbReference>
<dbReference type="PANTHER" id="PTHR47737:SF1">
    <property type="entry name" value="GLYCINE BETAINE_PROLINE BETAINE TRANSPORT SYSTEM PERMEASE PROTEIN PROW"/>
    <property type="match status" value="1"/>
</dbReference>
<dbReference type="SUPFAM" id="SSF53850">
    <property type="entry name" value="Periplasmic binding protein-like II"/>
    <property type="match status" value="1"/>
</dbReference>
<feature type="chain" id="PRO_5046891137" description="ABC-type glycine betaine transport system substrate-binding domain-containing protein" evidence="6">
    <location>
        <begin position="24"/>
        <end position="293"/>
    </location>
</feature>
<evidence type="ECO:0000313" key="9">
    <source>
        <dbReference type="Proteomes" id="UP001501218"/>
    </source>
</evidence>
<protein>
    <recommendedName>
        <fullName evidence="7">ABC-type glycine betaine transport system substrate-binding domain-containing protein</fullName>
    </recommendedName>
</protein>
<reference evidence="9" key="1">
    <citation type="journal article" date="2019" name="Int. J. Syst. Evol. Microbiol.">
        <title>The Global Catalogue of Microorganisms (GCM) 10K type strain sequencing project: providing services to taxonomists for standard genome sequencing and annotation.</title>
        <authorList>
            <consortium name="The Broad Institute Genomics Platform"/>
            <consortium name="The Broad Institute Genome Sequencing Center for Infectious Disease"/>
            <person name="Wu L."/>
            <person name="Ma J."/>
        </authorList>
    </citation>
    <scope>NUCLEOTIDE SEQUENCE [LARGE SCALE GENOMIC DNA]</scope>
    <source>
        <strain evidence="9">JCM 16221</strain>
    </source>
</reference>
<accession>A0ABP5TQQ2</accession>
<keyword evidence="4" id="KW-0472">Membrane</keyword>
<keyword evidence="3" id="KW-1003">Cell membrane</keyword>
<dbReference type="InterPro" id="IPR007210">
    <property type="entry name" value="ABC_Gly_betaine_transp_sub-bd"/>
</dbReference>
<evidence type="ECO:0000256" key="4">
    <source>
        <dbReference type="ARBA" id="ARBA00023136"/>
    </source>
</evidence>
<feature type="region of interest" description="Disordered" evidence="5">
    <location>
        <begin position="270"/>
        <end position="293"/>
    </location>
</feature>
<keyword evidence="2" id="KW-0813">Transport</keyword>
<organism evidence="8 9">
    <name type="scientific">Saccharopolyspora halophila</name>
    <dbReference type="NCBI Taxonomy" id="405551"/>
    <lineage>
        <taxon>Bacteria</taxon>
        <taxon>Bacillati</taxon>
        <taxon>Actinomycetota</taxon>
        <taxon>Actinomycetes</taxon>
        <taxon>Pseudonocardiales</taxon>
        <taxon>Pseudonocardiaceae</taxon>
        <taxon>Saccharopolyspora</taxon>
    </lineage>
</organism>
<evidence type="ECO:0000256" key="5">
    <source>
        <dbReference type="SAM" id="MobiDB-lite"/>
    </source>
</evidence>
<evidence type="ECO:0000256" key="1">
    <source>
        <dbReference type="ARBA" id="ARBA00004236"/>
    </source>
</evidence>
<evidence type="ECO:0000259" key="7">
    <source>
        <dbReference type="Pfam" id="PF04069"/>
    </source>
</evidence>
<comment type="caution">
    <text evidence="8">The sequence shown here is derived from an EMBL/GenBank/DDBJ whole genome shotgun (WGS) entry which is preliminary data.</text>
</comment>
<comment type="subcellular location">
    <subcellularLocation>
        <location evidence="1">Cell membrane</location>
    </subcellularLocation>
</comment>
<keyword evidence="6" id="KW-0732">Signal</keyword>
<evidence type="ECO:0000256" key="3">
    <source>
        <dbReference type="ARBA" id="ARBA00022475"/>
    </source>
</evidence>
<dbReference type="Proteomes" id="UP001501218">
    <property type="component" value="Unassembled WGS sequence"/>
</dbReference>
<keyword evidence="9" id="KW-1185">Reference proteome</keyword>